<dbReference type="AlphaFoldDB" id="A0A151WG44"/>
<dbReference type="EMBL" id="KQ983203">
    <property type="protein sequence ID" value="KYQ46765.1"/>
    <property type="molecule type" value="Genomic_DNA"/>
</dbReference>
<protein>
    <submittedName>
        <fullName evidence="1">Uncharacterized protein</fullName>
    </submittedName>
</protein>
<accession>A0A151WG44</accession>
<sequence length="76" mass="8123">MSINSYHVNLYLTKSVSCLKIPVRINSTSCTVTIFGALARNFFAFGKSSLRDKIIALSGHLAGGRGGPTFGVNTMI</sequence>
<evidence type="ECO:0000313" key="2">
    <source>
        <dbReference type="Proteomes" id="UP000075809"/>
    </source>
</evidence>
<proteinExistence type="predicted"/>
<reference evidence="1 2" key="1">
    <citation type="submission" date="2015-09" db="EMBL/GenBank/DDBJ databases">
        <title>Trachymyrmex zeteki WGS genome.</title>
        <authorList>
            <person name="Nygaard S."/>
            <person name="Hu H."/>
            <person name="Boomsma J."/>
            <person name="Zhang G."/>
        </authorList>
    </citation>
    <scope>NUCLEOTIDE SEQUENCE [LARGE SCALE GENOMIC DNA]</scope>
    <source>
        <strain evidence="1">Tzet28-1</strain>
        <tissue evidence="1">Whole body</tissue>
    </source>
</reference>
<dbReference type="Proteomes" id="UP000075809">
    <property type="component" value="Unassembled WGS sequence"/>
</dbReference>
<gene>
    <name evidence="1" type="ORF">ALC60_14287</name>
</gene>
<organism evidence="1 2">
    <name type="scientific">Mycetomoellerius zeteki</name>
    <dbReference type="NCBI Taxonomy" id="64791"/>
    <lineage>
        <taxon>Eukaryota</taxon>
        <taxon>Metazoa</taxon>
        <taxon>Ecdysozoa</taxon>
        <taxon>Arthropoda</taxon>
        <taxon>Hexapoda</taxon>
        <taxon>Insecta</taxon>
        <taxon>Pterygota</taxon>
        <taxon>Neoptera</taxon>
        <taxon>Endopterygota</taxon>
        <taxon>Hymenoptera</taxon>
        <taxon>Apocrita</taxon>
        <taxon>Aculeata</taxon>
        <taxon>Formicoidea</taxon>
        <taxon>Formicidae</taxon>
        <taxon>Myrmicinae</taxon>
        <taxon>Mycetomoellerius</taxon>
    </lineage>
</organism>
<evidence type="ECO:0000313" key="1">
    <source>
        <dbReference type="EMBL" id="KYQ46765.1"/>
    </source>
</evidence>
<name>A0A151WG44_9HYME</name>
<keyword evidence="2" id="KW-1185">Reference proteome</keyword>